<keyword evidence="5 11" id="KW-0378">Hydrolase</keyword>
<name>A0ABT8SRH4_9CAUL</name>
<dbReference type="PROSITE" id="PS51885">
    <property type="entry name" value="NEPRILYSIN"/>
    <property type="match status" value="1"/>
</dbReference>
<keyword evidence="3" id="KW-0645">Protease</keyword>
<dbReference type="Gene3D" id="1.10.1380.10">
    <property type="entry name" value="Neutral endopeptidase , domain2"/>
    <property type="match status" value="1"/>
</dbReference>
<dbReference type="GO" id="GO:0016787">
    <property type="term" value="F:hydrolase activity"/>
    <property type="evidence" value="ECO:0007669"/>
    <property type="project" value="UniProtKB-KW"/>
</dbReference>
<accession>A0ABT8SRH4</accession>
<gene>
    <name evidence="11" type="ORF">Q0812_12090</name>
</gene>
<comment type="similarity">
    <text evidence="2">Belongs to the peptidase M13 family.</text>
</comment>
<evidence type="ECO:0000313" key="12">
    <source>
        <dbReference type="Proteomes" id="UP001169063"/>
    </source>
</evidence>
<dbReference type="Pfam" id="PF05649">
    <property type="entry name" value="Peptidase_M13_N"/>
    <property type="match status" value="1"/>
</dbReference>
<dbReference type="InterPro" id="IPR018497">
    <property type="entry name" value="Peptidase_M13_C"/>
</dbReference>
<dbReference type="PRINTS" id="PR00786">
    <property type="entry name" value="NEPRILYSIN"/>
</dbReference>
<feature type="domain" description="Peptidase M13 N-terminal" evidence="10">
    <location>
        <begin position="62"/>
        <end position="436"/>
    </location>
</feature>
<feature type="chain" id="PRO_5046509467" evidence="8">
    <location>
        <begin position="23"/>
        <end position="692"/>
    </location>
</feature>
<keyword evidence="12" id="KW-1185">Reference proteome</keyword>
<evidence type="ECO:0000256" key="8">
    <source>
        <dbReference type="SAM" id="SignalP"/>
    </source>
</evidence>
<evidence type="ECO:0000256" key="5">
    <source>
        <dbReference type="ARBA" id="ARBA00022801"/>
    </source>
</evidence>
<dbReference type="PANTHER" id="PTHR11733">
    <property type="entry name" value="ZINC METALLOPROTEASE FAMILY M13 NEPRILYSIN-RELATED"/>
    <property type="match status" value="1"/>
</dbReference>
<dbReference type="InterPro" id="IPR024079">
    <property type="entry name" value="MetalloPept_cat_dom_sf"/>
</dbReference>
<evidence type="ECO:0000256" key="6">
    <source>
        <dbReference type="ARBA" id="ARBA00022833"/>
    </source>
</evidence>
<comment type="cofactor">
    <cofactor evidence="1">
        <name>Zn(2+)</name>
        <dbReference type="ChEBI" id="CHEBI:29105"/>
    </cofactor>
</comment>
<dbReference type="EMBL" id="JAUKTR010000005">
    <property type="protein sequence ID" value="MDO1560167.1"/>
    <property type="molecule type" value="Genomic_DNA"/>
</dbReference>
<dbReference type="PANTHER" id="PTHR11733:SF167">
    <property type="entry name" value="FI17812P1-RELATED"/>
    <property type="match status" value="1"/>
</dbReference>
<evidence type="ECO:0000259" key="9">
    <source>
        <dbReference type="Pfam" id="PF01431"/>
    </source>
</evidence>
<organism evidence="11 12">
    <name type="scientific">Peiella sedimenti</name>
    <dbReference type="NCBI Taxonomy" id="3061083"/>
    <lineage>
        <taxon>Bacteria</taxon>
        <taxon>Pseudomonadati</taxon>
        <taxon>Pseudomonadota</taxon>
        <taxon>Alphaproteobacteria</taxon>
        <taxon>Caulobacterales</taxon>
        <taxon>Caulobacteraceae</taxon>
        <taxon>Peiella</taxon>
    </lineage>
</organism>
<evidence type="ECO:0000259" key="10">
    <source>
        <dbReference type="Pfam" id="PF05649"/>
    </source>
</evidence>
<reference evidence="11" key="1">
    <citation type="submission" date="2023-07" db="EMBL/GenBank/DDBJ databases">
        <title>Brevundimonas soil sp. nov., isolated from the soil of chemical plant.</title>
        <authorList>
            <person name="Wu N."/>
        </authorList>
    </citation>
    <scope>NUCLEOTIDE SEQUENCE</scope>
    <source>
        <strain evidence="11">XZ-24</strain>
    </source>
</reference>
<feature type="signal peptide" evidence="8">
    <location>
        <begin position="1"/>
        <end position="22"/>
    </location>
</feature>
<dbReference type="EC" id="3.4.24.-" evidence="11"/>
<dbReference type="RefSeq" id="WP_302110594.1">
    <property type="nucleotide sequence ID" value="NZ_JAUKTR010000005.1"/>
</dbReference>
<evidence type="ECO:0000256" key="7">
    <source>
        <dbReference type="ARBA" id="ARBA00023049"/>
    </source>
</evidence>
<keyword evidence="6" id="KW-0862">Zinc</keyword>
<evidence type="ECO:0000256" key="3">
    <source>
        <dbReference type="ARBA" id="ARBA00022670"/>
    </source>
</evidence>
<dbReference type="SUPFAM" id="SSF55486">
    <property type="entry name" value="Metalloproteases ('zincins'), catalytic domain"/>
    <property type="match status" value="1"/>
</dbReference>
<keyword evidence="4" id="KW-0479">Metal-binding</keyword>
<dbReference type="Proteomes" id="UP001169063">
    <property type="component" value="Unassembled WGS sequence"/>
</dbReference>
<keyword evidence="8" id="KW-0732">Signal</keyword>
<dbReference type="InterPro" id="IPR000718">
    <property type="entry name" value="Peptidase_M13"/>
</dbReference>
<keyword evidence="7" id="KW-0482">Metalloprotease</keyword>
<evidence type="ECO:0000256" key="4">
    <source>
        <dbReference type="ARBA" id="ARBA00022723"/>
    </source>
</evidence>
<evidence type="ECO:0000256" key="1">
    <source>
        <dbReference type="ARBA" id="ARBA00001947"/>
    </source>
</evidence>
<protein>
    <submittedName>
        <fullName evidence="11">M13-type metalloendopeptidase</fullName>
        <ecNumber evidence="11">3.4.24.-</ecNumber>
    </submittedName>
</protein>
<dbReference type="InterPro" id="IPR008753">
    <property type="entry name" value="Peptidase_M13_N"/>
</dbReference>
<proteinExistence type="inferred from homology"/>
<dbReference type="Pfam" id="PF01431">
    <property type="entry name" value="Peptidase_M13"/>
    <property type="match status" value="1"/>
</dbReference>
<sequence>MKFRHLMLATVAAVLASQPVVAQTPAQAPAQAPAQTAADPLASPQFGEWGLDLTGMNTSIRPGDDFFQWANGGWLERTEIPADRSRWGNFHVLRALSDARVRDIIETSASSQNPSADQRLIGSFYRSFMDEARLENLGAQPIRDELAEIRNASERGALARLMGRAFTDFHPTLFGGYVSADANDPTRNVVWTSQGGLGLPDRDYYLEDRFAETRAAYQAHIARMLGMIGWDQPEAAAAQVMAFETALAREHWTSAQSRDDTATYNRRSLAELEAQAPGFDWRAYQQAAGFAAQDFTIVAQPTAFAGMARVWSETPVDVLQAWMAFQYANNAAPYLSSAFVEANFDFNGKTLSGQPQNAPRWRRGVDLVNNNINHAVGRLYADRYYTAESRAQMADLIANLRRALEVRIGQFDWMSDPTKQEALTKLSKFGTNIGAPPRWRDFSELQLSDDDLVGNIQRANQLNWTYNLWQLGQPVDREEWTRGPQLVNAWYRPTRNDITFPAAILEPPFFDPDADPAINYGAIGGVIGHEISHGFDDQGRKSDGDGRLRDWWTPDDAARFQVQADRLGAQYEALPMFPDAHINGELTMGENIADLAGLTMALEAYRMSLNGRPAPVINGLTGEQRVFLGWAQVWRSKDREAFARQLLVSDPHAPAFARVNGVVRNMDAWYEAFNIQPGDPMYIPPEQRVRLW</sequence>
<evidence type="ECO:0000313" key="11">
    <source>
        <dbReference type="EMBL" id="MDO1560167.1"/>
    </source>
</evidence>
<dbReference type="InterPro" id="IPR042089">
    <property type="entry name" value="Peptidase_M13_dom_2"/>
</dbReference>
<dbReference type="CDD" id="cd08662">
    <property type="entry name" value="M13"/>
    <property type="match status" value="1"/>
</dbReference>
<evidence type="ECO:0000256" key="2">
    <source>
        <dbReference type="ARBA" id="ARBA00007357"/>
    </source>
</evidence>
<feature type="domain" description="Peptidase M13 C-terminal" evidence="9">
    <location>
        <begin position="488"/>
        <end position="689"/>
    </location>
</feature>
<dbReference type="Gene3D" id="3.40.390.10">
    <property type="entry name" value="Collagenase (Catalytic Domain)"/>
    <property type="match status" value="1"/>
</dbReference>
<comment type="caution">
    <text evidence="11">The sequence shown here is derived from an EMBL/GenBank/DDBJ whole genome shotgun (WGS) entry which is preliminary data.</text>
</comment>